<dbReference type="HAMAP" id="MF_02071">
    <property type="entry name" value="RlpA"/>
    <property type="match status" value="1"/>
</dbReference>
<gene>
    <name evidence="3 6" type="primary">rlpA</name>
    <name evidence="6" type="ORF">NHE_0434</name>
</gene>
<evidence type="ECO:0000313" key="6">
    <source>
        <dbReference type="EMBL" id="AHX11379.1"/>
    </source>
</evidence>
<comment type="similarity">
    <text evidence="3 4">Belongs to the RlpA family.</text>
</comment>
<dbReference type="PANTHER" id="PTHR34183">
    <property type="entry name" value="ENDOLYTIC PEPTIDOGLYCAN TRANSGLYCOSYLASE RLPA"/>
    <property type="match status" value="1"/>
</dbReference>
<accession>X5HJW4</accession>
<sequence>MFRSSFSFVLCVLLVFLVPFNAVSDFSREISVLSVRKKPYQREYVNAVHPVAKKPYKSSKKSAPRVFRAKKIVSTGKKDRHSLRLHHRKNLFSKSRKGVQVKDKLMVASYTVKKVTYYPVKYNKYQEVGVASWYGGTNHKKITASGEVFDKHKITAAHKLLPLPSIVKVTNLENGKSLIVRVNDRGPFIEDRLIDLSEKGAKLLGFQGKGLARVKVELISYG</sequence>
<keyword evidence="2 3" id="KW-0961">Cell wall biogenesis/degradation</keyword>
<evidence type="ECO:0000256" key="2">
    <source>
        <dbReference type="ARBA" id="ARBA00023316"/>
    </source>
</evidence>
<name>X5HJW4_9RICK</name>
<reference evidence="6 7" key="1">
    <citation type="submission" date="2014-03" db="EMBL/GenBank/DDBJ databases">
        <title>Sequencing and Comparison of Genomes and Transcriptome Profiles of Human Ehrlichiosis Agents.</title>
        <authorList>
            <person name="Lin M."/>
            <person name="Daugherty S.C."/>
            <person name="Nagaraj S."/>
            <person name="Cheng Z."/>
            <person name="Xiong Q."/>
            <person name="Lin F.-Y."/>
            <person name="Sengamalay N."/>
            <person name="Ott S."/>
            <person name="Godinez A."/>
            <person name="Tallon L.J."/>
            <person name="Sadzewicz L."/>
            <person name="Fraser C.M."/>
            <person name="Dunning Hotopp J.C."/>
            <person name="Rikihisa Y."/>
        </authorList>
    </citation>
    <scope>NUCLEOTIDE SEQUENCE [LARGE SCALE GENOMIC DNA]</scope>
    <source>
        <strain evidence="6 7">Oregon</strain>
    </source>
</reference>
<dbReference type="PANTHER" id="PTHR34183:SF1">
    <property type="entry name" value="ENDOLYTIC PEPTIDOGLYCAN TRANSGLYCOSYLASE RLPA"/>
    <property type="match status" value="1"/>
</dbReference>
<dbReference type="Gene3D" id="2.40.40.10">
    <property type="entry name" value="RlpA-like domain"/>
    <property type="match status" value="1"/>
</dbReference>
<evidence type="ECO:0000313" key="7">
    <source>
        <dbReference type="Proteomes" id="UP000023755"/>
    </source>
</evidence>
<dbReference type="AlphaFoldDB" id="X5HJW4"/>
<dbReference type="STRING" id="1286528.NHE_0434"/>
<protein>
    <recommendedName>
        <fullName evidence="3">Endolytic peptidoglycan transglycosylase RlpA</fullName>
        <ecNumber evidence="3">4.2.2.-</ecNumber>
    </recommendedName>
</protein>
<feature type="domain" description="RlpA-like protein double-psi beta-barrel" evidence="5">
    <location>
        <begin position="127"/>
        <end position="216"/>
    </location>
</feature>
<dbReference type="InterPro" id="IPR012997">
    <property type="entry name" value="RplA"/>
</dbReference>
<dbReference type="SUPFAM" id="SSF50685">
    <property type="entry name" value="Barwin-like endoglucanases"/>
    <property type="match status" value="1"/>
</dbReference>
<dbReference type="EC" id="4.2.2.-" evidence="3"/>
<dbReference type="InterPro" id="IPR034718">
    <property type="entry name" value="RlpA"/>
</dbReference>
<dbReference type="GO" id="GO:0071555">
    <property type="term" value="P:cell wall organization"/>
    <property type="evidence" value="ECO:0007669"/>
    <property type="project" value="UniProtKB-KW"/>
</dbReference>
<keyword evidence="1 3" id="KW-0456">Lyase</keyword>
<comment type="function">
    <text evidence="3">Lytic transglycosylase with a strong preference for naked glycan strands that lack stem peptides.</text>
</comment>
<evidence type="ECO:0000256" key="4">
    <source>
        <dbReference type="RuleBase" id="RU003495"/>
    </source>
</evidence>
<keyword evidence="7" id="KW-1185">Reference proteome</keyword>
<dbReference type="InterPro" id="IPR009009">
    <property type="entry name" value="RlpA-like_DPBB"/>
</dbReference>
<dbReference type="KEGG" id="nhm:NHE_0434"/>
<dbReference type="GO" id="GO:0000270">
    <property type="term" value="P:peptidoglycan metabolic process"/>
    <property type="evidence" value="ECO:0007669"/>
    <property type="project" value="UniProtKB-UniRule"/>
</dbReference>
<dbReference type="CDD" id="cd22268">
    <property type="entry name" value="DPBB_RlpA-like"/>
    <property type="match status" value="1"/>
</dbReference>
<evidence type="ECO:0000256" key="1">
    <source>
        <dbReference type="ARBA" id="ARBA00023239"/>
    </source>
</evidence>
<dbReference type="Proteomes" id="UP000023755">
    <property type="component" value="Chromosome"/>
</dbReference>
<organism evidence="6 7">
    <name type="scientific">Neorickettsia helminthoeca str. Oregon</name>
    <dbReference type="NCBI Taxonomy" id="1286528"/>
    <lineage>
        <taxon>Bacteria</taxon>
        <taxon>Pseudomonadati</taxon>
        <taxon>Pseudomonadota</taxon>
        <taxon>Alphaproteobacteria</taxon>
        <taxon>Rickettsiales</taxon>
        <taxon>Anaplasmataceae</taxon>
        <taxon>Neorickettsia</taxon>
    </lineage>
</organism>
<dbReference type="HOGENOM" id="CLU_1244234_0_0_5"/>
<dbReference type="Pfam" id="PF03330">
    <property type="entry name" value="DPBB_1"/>
    <property type="match status" value="1"/>
</dbReference>
<proteinExistence type="inferred from homology"/>
<dbReference type="InterPro" id="IPR036908">
    <property type="entry name" value="RlpA-like_sf"/>
</dbReference>
<dbReference type="NCBIfam" id="TIGR00413">
    <property type="entry name" value="rlpA"/>
    <property type="match status" value="1"/>
</dbReference>
<dbReference type="GO" id="GO:0008932">
    <property type="term" value="F:lytic endotransglycosylase activity"/>
    <property type="evidence" value="ECO:0007669"/>
    <property type="project" value="UniProtKB-UniRule"/>
</dbReference>
<evidence type="ECO:0000256" key="3">
    <source>
        <dbReference type="HAMAP-Rule" id="MF_02071"/>
    </source>
</evidence>
<dbReference type="EMBL" id="CP007481">
    <property type="protein sequence ID" value="AHX11379.1"/>
    <property type="molecule type" value="Genomic_DNA"/>
</dbReference>
<evidence type="ECO:0000259" key="5">
    <source>
        <dbReference type="Pfam" id="PF03330"/>
    </source>
</evidence>